<dbReference type="EMBL" id="NPIC01000001">
    <property type="protein sequence ID" value="RDL41589.1"/>
    <property type="molecule type" value="Genomic_DNA"/>
</dbReference>
<evidence type="ECO:0000256" key="1">
    <source>
        <dbReference type="SAM" id="Phobius"/>
    </source>
</evidence>
<keyword evidence="1" id="KW-0472">Membrane</keyword>
<comment type="caution">
    <text evidence="2">The sequence shown here is derived from an EMBL/GenBank/DDBJ whole genome shotgun (WGS) entry which is preliminary data.</text>
</comment>
<keyword evidence="3" id="KW-1185">Reference proteome</keyword>
<dbReference type="AlphaFoldDB" id="A0A370U1D2"/>
<keyword evidence="1" id="KW-1133">Transmembrane helix</keyword>
<accession>A0A370U1D2</accession>
<organism evidence="2 3">
    <name type="scientific">Venustampulla echinocandica</name>
    <dbReference type="NCBI Taxonomy" id="2656787"/>
    <lineage>
        <taxon>Eukaryota</taxon>
        <taxon>Fungi</taxon>
        <taxon>Dikarya</taxon>
        <taxon>Ascomycota</taxon>
        <taxon>Pezizomycotina</taxon>
        <taxon>Leotiomycetes</taxon>
        <taxon>Helotiales</taxon>
        <taxon>Pleuroascaceae</taxon>
        <taxon>Venustampulla</taxon>
    </lineage>
</organism>
<gene>
    <name evidence="2" type="ORF">BP5553_01568</name>
</gene>
<protein>
    <submittedName>
        <fullName evidence="2">Uncharacterized protein</fullName>
    </submittedName>
</protein>
<dbReference type="Proteomes" id="UP000254866">
    <property type="component" value="Unassembled WGS sequence"/>
</dbReference>
<feature type="transmembrane region" description="Helical" evidence="1">
    <location>
        <begin position="143"/>
        <end position="161"/>
    </location>
</feature>
<feature type="transmembrane region" description="Helical" evidence="1">
    <location>
        <begin position="73"/>
        <end position="93"/>
    </location>
</feature>
<sequence>MTLSKSRAITIIIALATLTSNTLFSLVLSQLPDDRFLLARNFGWYLHVANVLSVFGFIGAIRQHALSVSIFSFFLTLDAILCTIPYFLILSFLCSNPSLDSTFYLPQKSASLFRTPASPHPEPPLESTTTSTLSFQTCHGGNYLPWFTLAVCIPATILKFMGALRVRSHAKALSTRDRLDEVEIPTVEISEYHDAAPLGISNDVLEIKL</sequence>
<keyword evidence="1" id="KW-0812">Transmembrane</keyword>
<dbReference type="OrthoDB" id="5392605at2759"/>
<reference evidence="2 3" key="1">
    <citation type="journal article" date="2018" name="IMA Fungus">
        <title>IMA Genome-F 9: Draft genome sequence of Annulohypoxylon stygium, Aspergillus mulundensis, Berkeleyomyces basicola (syn. Thielaviopsis basicola), Ceratocystis smalleyi, two Cercospora beticola strains, Coleophoma cylindrospora, Fusarium fracticaudum, Phialophora cf. hyalina, and Morchella septimelata.</title>
        <authorList>
            <person name="Wingfield B.D."/>
            <person name="Bills G.F."/>
            <person name="Dong Y."/>
            <person name="Huang W."/>
            <person name="Nel W.J."/>
            <person name="Swalarsk-Parry B.S."/>
            <person name="Vaghefi N."/>
            <person name="Wilken P.M."/>
            <person name="An Z."/>
            <person name="de Beer Z.W."/>
            <person name="De Vos L."/>
            <person name="Chen L."/>
            <person name="Duong T.A."/>
            <person name="Gao Y."/>
            <person name="Hammerbacher A."/>
            <person name="Kikkert J.R."/>
            <person name="Li Y."/>
            <person name="Li H."/>
            <person name="Li K."/>
            <person name="Li Q."/>
            <person name="Liu X."/>
            <person name="Ma X."/>
            <person name="Naidoo K."/>
            <person name="Pethybridge S.J."/>
            <person name="Sun J."/>
            <person name="Steenkamp E.T."/>
            <person name="van der Nest M.A."/>
            <person name="van Wyk S."/>
            <person name="Wingfield M.J."/>
            <person name="Xiong C."/>
            <person name="Yue Q."/>
            <person name="Zhang X."/>
        </authorList>
    </citation>
    <scope>NUCLEOTIDE SEQUENCE [LARGE SCALE GENOMIC DNA]</scope>
    <source>
        <strain evidence="2 3">BP 5553</strain>
    </source>
</reference>
<feature type="transmembrane region" description="Helical" evidence="1">
    <location>
        <begin position="41"/>
        <end position="61"/>
    </location>
</feature>
<dbReference type="GeneID" id="43594417"/>
<proteinExistence type="predicted"/>
<evidence type="ECO:0000313" key="2">
    <source>
        <dbReference type="EMBL" id="RDL41589.1"/>
    </source>
</evidence>
<name>A0A370U1D2_9HELO</name>
<evidence type="ECO:0000313" key="3">
    <source>
        <dbReference type="Proteomes" id="UP000254866"/>
    </source>
</evidence>
<dbReference type="RefSeq" id="XP_031874245.1">
    <property type="nucleotide sequence ID" value="XM_032010191.1"/>
</dbReference>
<dbReference type="STRING" id="2656787.A0A370U1D2"/>